<keyword evidence="2" id="KW-1185">Reference proteome</keyword>
<accession>A0A9D4DNE5</accession>
<protein>
    <submittedName>
        <fullName evidence="1">Uncharacterized protein</fullName>
    </submittedName>
</protein>
<gene>
    <name evidence="1" type="ORF">DPMN_185333</name>
</gene>
<reference evidence="1" key="1">
    <citation type="journal article" date="2019" name="bioRxiv">
        <title>The Genome of the Zebra Mussel, Dreissena polymorpha: A Resource for Invasive Species Research.</title>
        <authorList>
            <person name="McCartney M.A."/>
            <person name="Auch B."/>
            <person name="Kono T."/>
            <person name="Mallez S."/>
            <person name="Zhang Y."/>
            <person name="Obille A."/>
            <person name="Becker A."/>
            <person name="Abrahante J.E."/>
            <person name="Garbe J."/>
            <person name="Badalamenti J.P."/>
            <person name="Herman A."/>
            <person name="Mangelson H."/>
            <person name="Liachko I."/>
            <person name="Sullivan S."/>
            <person name="Sone E.D."/>
            <person name="Koren S."/>
            <person name="Silverstein K.A.T."/>
            <person name="Beckman K.B."/>
            <person name="Gohl D.M."/>
        </authorList>
    </citation>
    <scope>NUCLEOTIDE SEQUENCE</scope>
    <source>
        <strain evidence="1">Duluth1</strain>
        <tissue evidence="1">Whole animal</tissue>
    </source>
</reference>
<evidence type="ECO:0000313" key="2">
    <source>
        <dbReference type="Proteomes" id="UP000828390"/>
    </source>
</evidence>
<dbReference type="AlphaFoldDB" id="A0A9D4DNE5"/>
<dbReference type="EMBL" id="JAIWYP010000010">
    <property type="protein sequence ID" value="KAH3750799.1"/>
    <property type="molecule type" value="Genomic_DNA"/>
</dbReference>
<evidence type="ECO:0000313" key="1">
    <source>
        <dbReference type="EMBL" id="KAH3750799.1"/>
    </source>
</evidence>
<comment type="caution">
    <text evidence="1">The sequence shown here is derived from an EMBL/GenBank/DDBJ whole genome shotgun (WGS) entry which is preliminary data.</text>
</comment>
<sequence length="50" mass="5573">MSTPFTCTVSSLTTKTCYGVFITALQRLHEVKCTTMEILFHDGSILEVSM</sequence>
<proteinExistence type="predicted"/>
<name>A0A9D4DNE5_DREPO</name>
<organism evidence="1 2">
    <name type="scientific">Dreissena polymorpha</name>
    <name type="common">Zebra mussel</name>
    <name type="synonym">Mytilus polymorpha</name>
    <dbReference type="NCBI Taxonomy" id="45954"/>
    <lineage>
        <taxon>Eukaryota</taxon>
        <taxon>Metazoa</taxon>
        <taxon>Spiralia</taxon>
        <taxon>Lophotrochozoa</taxon>
        <taxon>Mollusca</taxon>
        <taxon>Bivalvia</taxon>
        <taxon>Autobranchia</taxon>
        <taxon>Heteroconchia</taxon>
        <taxon>Euheterodonta</taxon>
        <taxon>Imparidentia</taxon>
        <taxon>Neoheterodontei</taxon>
        <taxon>Myida</taxon>
        <taxon>Dreissenoidea</taxon>
        <taxon>Dreissenidae</taxon>
        <taxon>Dreissena</taxon>
    </lineage>
</organism>
<dbReference type="Proteomes" id="UP000828390">
    <property type="component" value="Unassembled WGS sequence"/>
</dbReference>
<reference evidence="1" key="2">
    <citation type="submission" date="2020-11" db="EMBL/GenBank/DDBJ databases">
        <authorList>
            <person name="McCartney M.A."/>
            <person name="Auch B."/>
            <person name="Kono T."/>
            <person name="Mallez S."/>
            <person name="Becker A."/>
            <person name="Gohl D.M."/>
            <person name="Silverstein K.A.T."/>
            <person name="Koren S."/>
            <person name="Bechman K.B."/>
            <person name="Herman A."/>
            <person name="Abrahante J.E."/>
            <person name="Garbe J."/>
        </authorList>
    </citation>
    <scope>NUCLEOTIDE SEQUENCE</scope>
    <source>
        <strain evidence="1">Duluth1</strain>
        <tissue evidence="1">Whole animal</tissue>
    </source>
</reference>